<evidence type="ECO:0000256" key="6">
    <source>
        <dbReference type="ARBA" id="ARBA00023136"/>
    </source>
</evidence>
<sequence>MLILVLPVFLAIRAICKMHTMKCTPMDPLPIMHEWHQPNEVLIGGIASHIHLMDPQISFRRHPSQEVLVKYYQHILALVFAINEINRDPKILPNITLGFHIYDSYSTASLTYRVTLDILCKSQAFIPNYKCGLQNNVIGVIGGTLVPSSALFLYLFLTIDQTDDPFFYRMVPNEDFQIWGIVQLLLYFEWKWVGIITKETKSGEHFLSTLEPMFLQNGICIASKVIFPKNIGFHEMFEGFFNNVDTFVNGKENVMILYGEVGLFTWLTFFLSANMFIAVDDMSFAVKVWIMTAQIDVALHIIQKAFNMQAIHGAISFALQSRDIEGFQEYLQAIHPSDEEGNGFIKEFWEQSFDCFIPPYGDPTGFLGPCTREEKLESLPAPFFEMRMTGHSYSIYNAVYALAHAFHIMASSKLRLHARAKENPSILAPHLTFQNHAHSFNISAYPCLDQNYYITHSGYQVALYLWEVTFAFFLSTDRDYCISCPEDDYPNHGRDHCIPKVQTFLSIEESLGITLASLSLFLSMLTAFMLAIFIKQRHTPIVKANNRGLSYLLLTSLCLCFLSSLLFIGKPNHLTCLLRQMAFGIVFSIAVSSVLAKTTVVVVAFMGSQSRNIFRKWIGKRMAYSVVLGCSLVQVSICAAWLAYSPPFPDFNKHLITEEIVVECNEGSVTMFYCVLSYMGFLSFVSFTVAFLARKLPDSFNEAKFITFSMLVFCSVWVSFVPTYLSTKGKYMVAVEVFSILSSGAGILGCIFSPKSVCYTTLYPDHPSQLPGTGPGSGELPWNEVEKSSRVEMTPSSKTLNDFTQRFHVDVEKHRGKNRTSQEPTGQWPGVRAGIPQHHHLGRILQEGAEPFQGSAPKSHSGEPTQKETMVDGIQSR</sequence>
<evidence type="ECO:0000256" key="8">
    <source>
        <dbReference type="ARBA" id="ARBA00023180"/>
    </source>
</evidence>
<evidence type="ECO:0000313" key="15">
    <source>
        <dbReference type="Proteomes" id="UP000001646"/>
    </source>
</evidence>
<dbReference type="CDD" id="cd15283">
    <property type="entry name" value="7tmC_V2R_pheromone"/>
    <property type="match status" value="1"/>
</dbReference>
<dbReference type="Pfam" id="PF01094">
    <property type="entry name" value="ANF_receptor"/>
    <property type="match status" value="1"/>
</dbReference>
<evidence type="ECO:0000313" key="14">
    <source>
        <dbReference type="Ensembl" id="ENSACAP00000026337.1"/>
    </source>
</evidence>
<dbReference type="FunFam" id="3.40.50.2300:FF:000024">
    <property type="entry name" value="Vomeronasal 2, receptor 73"/>
    <property type="match status" value="1"/>
</dbReference>
<feature type="transmembrane region" description="Helical" evidence="11">
    <location>
        <begin position="511"/>
        <end position="534"/>
    </location>
</feature>
<protein>
    <recommendedName>
        <fullName evidence="13">G-protein coupled receptors family 3 profile domain-containing protein</fullName>
    </recommendedName>
</protein>
<dbReference type="InterPro" id="IPR000337">
    <property type="entry name" value="GPCR_3"/>
</dbReference>
<feature type="transmembrane region" description="Helical" evidence="11">
    <location>
        <begin position="670"/>
        <end position="693"/>
    </location>
</feature>
<keyword evidence="15" id="KW-1185">Reference proteome</keyword>
<evidence type="ECO:0000256" key="9">
    <source>
        <dbReference type="ARBA" id="ARBA00023224"/>
    </source>
</evidence>
<evidence type="ECO:0000256" key="1">
    <source>
        <dbReference type="ARBA" id="ARBA00004651"/>
    </source>
</evidence>
<proteinExistence type="predicted"/>
<feature type="domain" description="G-protein coupled receptors family 3 profile" evidence="13">
    <location>
        <begin position="511"/>
        <end position="755"/>
    </location>
</feature>
<dbReference type="PRINTS" id="PR00248">
    <property type="entry name" value="GPCRMGR"/>
</dbReference>
<evidence type="ECO:0000256" key="3">
    <source>
        <dbReference type="ARBA" id="ARBA00022692"/>
    </source>
</evidence>
<dbReference type="InterPro" id="IPR028082">
    <property type="entry name" value="Peripla_BP_I"/>
</dbReference>
<feature type="signal peptide" evidence="12">
    <location>
        <begin position="1"/>
        <end position="16"/>
    </location>
</feature>
<keyword evidence="5" id="KW-0297">G-protein coupled receptor</keyword>
<feature type="chain" id="PRO_5032994229" description="G-protein coupled receptors family 3 profile domain-containing protein" evidence="12">
    <location>
        <begin position="17"/>
        <end position="877"/>
    </location>
</feature>
<keyword evidence="6 11" id="KW-0472">Membrane</keyword>
<evidence type="ECO:0000256" key="11">
    <source>
        <dbReference type="SAM" id="Phobius"/>
    </source>
</evidence>
<dbReference type="PANTHER" id="PTHR24061:SF599">
    <property type="entry name" value="G-PROTEIN COUPLED RECEPTORS FAMILY 3 PROFILE DOMAIN-CONTAINING PROTEIN"/>
    <property type="match status" value="1"/>
</dbReference>
<keyword evidence="8" id="KW-0325">Glycoprotein</keyword>
<dbReference type="InterPro" id="IPR017979">
    <property type="entry name" value="GPCR_3_CS"/>
</dbReference>
<dbReference type="GO" id="GO:0004930">
    <property type="term" value="F:G protein-coupled receptor activity"/>
    <property type="evidence" value="ECO:0000318"/>
    <property type="project" value="GO_Central"/>
</dbReference>
<dbReference type="InterPro" id="IPR000068">
    <property type="entry name" value="GPCR_3_Ca_sens_rcpt-rel"/>
</dbReference>
<keyword evidence="9" id="KW-0807">Transducer</keyword>
<dbReference type="InterPro" id="IPR001828">
    <property type="entry name" value="ANF_lig-bd_rcpt"/>
</dbReference>
<dbReference type="InParanoid" id="A0A803STP7"/>
<feature type="transmembrane region" description="Helical" evidence="11">
    <location>
        <begin position="581"/>
        <end position="605"/>
    </location>
</feature>
<keyword evidence="2" id="KW-1003">Cell membrane</keyword>
<reference evidence="14" key="3">
    <citation type="submission" date="2025-09" db="UniProtKB">
        <authorList>
            <consortium name="Ensembl"/>
        </authorList>
    </citation>
    <scope>IDENTIFICATION</scope>
</reference>
<keyword evidence="7" id="KW-0675">Receptor</keyword>
<dbReference type="Ensembl" id="ENSACAT00000039173.1">
    <property type="protein sequence ID" value="ENSACAP00000026337.1"/>
    <property type="gene ID" value="ENSACAG00000036960.1"/>
</dbReference>
<dbReference type="PANTHER" id="PTHR24061">
    <property type="entry name" value="CALCIUM-SENSING RECEPTOR-RELATED"/>
    <property type="match status" value="1"/>
</dbReference>
<dbReference type="PROSITE" id="PS00981">
    <property type="entry name" value="G_PROTEIN_RECEP_F3_3"/>
    <property type="match status" value="1"/>
</dbReference>
<dbReference type="InterPro" id="IPR004073">
    <property type="entry name" value="GPCR_3_vmron_rcpt_2"/>
</dbReference>
<keyword evidence="4 11" id="KW-1133">Transmembrane helix</keyword>
<feature type="transmembrane region" description="Helical" evidence="11">
    <location>
        <begin position="731"/>
        <end position="752"/>
    </location>
</feature>
<dbReference type="Gene3D" id="3.40.50.2300">
    <property type="match status" value="2"/>
</dbReference>
<keyword evidence="12" id="KW-0732">Signal</keyword>
<dbReference type="GeneTree" id="ENSGT00950000182788"/>
<reference evidence="14" key="2">
    <citation type="submission" date="2025-08" db="UniProtKB">
        <authorList>
            <consortium name="Ensembl"/>
        </authorList>
    </citation>
    <scope>IDENTIFICATION</scope>
</reference>
<organism evidence="14 15">
    <name type="scientific">Anolis carolinensis</name>
    <name type="common">Green anole</name>
    <name type="synonym">American chameleon</name>
    <dbReference type="NCBI Taxonomy" id="28377"/>
    <lineage>
        <taxon>Eukaryota</taxon>
        <taxon>Metazoa</taxon>
        <taxon>Chordata</taxon>
        <taxon>Craniata</taxon>
        <taxon>Vertebrata</taxon>
        <taxon>Euteleostomi</taxon>
        <taxon>Lepidosauria</taxon>
        <taxon>Squamata</taxon>
        <taxon>Bifurcata</taxon>
        <taxon>Unidentata</taxon>
        <taxon>Episquamata</taxon>
        <taxon>Toxicofera</taxon>
        <taxon>Iguania</taxon>
        <taxon>Dactyloidae</taxon>
        <taxon>Anolis</taxon>
    </lineage>
</organism>
<keyword evidence="3 11" id="KW-0812">Transmembrane</keyword>
<dbReference type="InterPro" id="IPR017978">
    <property type="entry name" value="GPCR_3_C"/>
</dbReference>
<feature type="region of interest" description="Disordered" evidence="10">
    <location>
        <begin position="811"/>
        <end position="877"/>
    </location>
</feature>
<dbReference type="PROSITE" id="PS50259">
    <property type="entry name" value="G_PROTEIN_RECEP_F3_4"/>
    <property type="match status" value="1"/>
</dbReference>
<feature type="transmembrane region" description="Helical" evidence="11">
    <location>
        <begin position="626"/>
        <end position="644"/>
    </location>
</feature>
<evidence type="ECO:0000256" key="7">
    <source>
        <dbReference type="ARBA" id="ARBA00023170"/>
    </source>
</evidence>
<evidence type="ECO:0000256" key="4">
    <source>
        <dbReference type="ARBA" id="ARBA00022989"/>
    </source>
</evidence>
<evidence type="ECO:0000256" key="5">
    <source>
        <dbReference type="ARBA" id="ARBA00023040"/>
    </source>
</evidence>
<dbReference type="AlphaFoldDB" id="A0A803STP7"/>
<evidence type="ECO:0000256" key="2">
    <source>
        <dbReference type="ARBA" id="ARBA00022475"/>
    </source>
</evidence>
<evidence type="ECO:0000256" key="10">
    <source>
        <dbReference type="SAM" id="MobiDB-lite"/>
    </source>
</evidence>
<dbReference type="PRINTS" id="PR01535">
    <property type="entry name" value="VOMERONASL2R"/>
</dbReference>
<dbReference type="GO" id="GO:0005886">
    <property type="term" value="C:plasma membrane"/>
    <property type="evidence" value="ECO:0000318"/>
    <property type="project" value="GO_Central"/>
</dbReference>
<dbReference type="SUPFAM" id="SSF53822">
    <property type="entry name" value="Periplasmic binding protein-like I"/>
    <property type="match status" value="1"/>
</dbReference>
<evidence type="ECO:0000259" key="13">
    <source>
        <dbReference type="PROSITE" id="PS50259"/>
    </source>
</evidence>
<comment type="subcellular location">
    <subcellularLocation>
        <location evidence="1">Cell membrane</location>
        <topology evidence="1">Multi-pass membrane protein</topology>
    </subcellularLocation>
</comment>
<accession>A0A803STP7</accession>
<reference evidence="14" key="1">
    <citation type="submission" date="2009-12" db="EMBL/GenBank/DDBJ databases">
        <title>The Genome Sequence of Anolis carolinensis (Green Anole Lizard).</title>
        <authorList>
            <consortium name="The Genome Sequencing Platform"/>
            <person name="Di Palma F."/>
            <person name="Alfoldi J."/>
            <person name="Heiman D."/>
            <person name="Young S."/>
            <person name="Grabherr M."/>
            <person name="Johnson J."/>
            <person name="Lander E.S."/>
            <person name="Lindblad-Toh K."/>
        </authorList>
    </citation>
    <scope>NUCLEOTIDE SEQUENCE [LARGE SCALE GENOMIC DNA]</scope>
    <source>
        <strain evidence="14">JBL SC #1</strain>
    </source>
</reference>
<name>A0A803STP7_ANOCA</name>
<dbReference type="Proteomes" id="UP000001646">
    <property type="component" value="Unplaced"/>
</dbReference>
<evidence type="ECO:0000256" key="12">
    <source>
        <dbReference type="SAM" id="SignalP"/>
    </source>
</evidence>
<feature type="transmembrane region" description="Helical" evidence="11">
    <location>
        <begin position="549"/>
        <end position="569"/>
    </location>
</feature>
<dbReference type="Pfam" id="PF00003">
    <property type="entry name" value="7tm_3"/>
    <property type="match status" value="1"/>
</dbReference>
<feature type="transmembrane region" description="Helical" evidence="11">
    <location>
        <begin position="705"/>
        <end position="725"/>
    </location>
</feature>